<accession>A0ABW3WEN5</accession>
<reference evidence="2" key="1">
    <citation type="journal article" date="2019" name="Int. J. Syst. Evol. Microbiol.">
        <title>The Global Catalogue of Microorganisms (GCM) 10K type strain sequencing project: providing services to taxonomists for standard genome sequencing and annotation.</title>
        <authorList>
            <consortium name="The Broad Institute Genomics Platform"/>
            <consortium name="The Broad Institute Genome Sequencing Center for Infectious Disease"/>
            <person name="Wu L."/>
            <person name="Ma J."/>
        </authorList>
    </citation>
    <scope>NUCLEOTIDE SEQUENCE [LARGE SCALE GENOMIC DNA]</scope>
    <source>
        <strain evidence="2">CCUG 48884</strain>
    </source>
</reference>
<name>A0ABW3WEN5_9RHOO</name>
<gene>
    <name evidence="1" type="ORF">ACFQ4M_12870</name>
</gene>
<dbReference type="RefSeq" id="WP_277830673.1">
    <property type="nucleotide sequence ID" value="NZ_JARQZE010000002.1"/>
</dbReference>
<sequence length="108" mass="11650">MQRVETETLALDEVQPGAVLAVQLCDASGMILLPAGCTLDETILERLRVRGVERLQLVVPESAAARGAREAALQERLEHLFRVAGTGEAARELMTVVLALRTGGTDER</sequence>
<evidence type="ECO:0000313" key="1">
    <source>
        <dbReference type="EMBL" id="MFD1264473.1"/>
    </source>
</evidence>
<dbReference type="Proteomes" id="UP001597158">
    <property type="component" value="Unassembled WGS sequence"/>
</dbReference>
<dbReference type="EMBL" id="JBHTMC010000024">
    <property type="protein sequence ID" value="MFD1264473.1"/>
    <property type="molecule type" value="Genomic_DNA"/>
</dbReference>
<organism evidence="1 2">
    <name type="scientific">Thauera mechernichensis</name>
    <dbReference type="NCBI Taxonomy" id="82788"/>
    <lineage>
        <taxon>Bacteria</taxon>
        <taxon>Pseudomonadati</taxon>
        <taxon>Pseudomonadota</taxon>
        <taxon>Betaproteobacteria</taxon>
        <taxon>Rhodocyclales</taxon>
        <taxon>Zoogloeaceae</taxon>
        <taxon>Thauera</taxon>
    </lineage>
</organism>
<keyword evidence="2" id="KW-1185">Reference proteome</keyword>
<evidence type="ECO:0000313" key="2">
    <source>
        <dbReference type="Proteomes" id="UP001597158"/>
    </source>
</evidence>
<protein>
    <submittedName>
        <fullName evidence="1">Uncharacterized protein</fullName>
    </submittedName>
</protein>
<proteinExistence type="predicted"/>
<comment type="caution">
    <text evidence="1">The sequence shown here is derived from an EMBL/GenBank/DDBJ whole genome shotgun (WGS) entry which is preliminary data.</text>
</comment>